<keyword evidence="7" id="KW-1185">Reference proteome</keyword>
<dbReference type="Gene3D" id="1.10.15.40">
    <property type="entry name" value="Electron transport complex subunit B, putative Fe-S cluster"/>
    <property type="match status" value="1"/>
</dbReference>
<protein>
    <submittedName>
        <fullName evidence="6">Metal-binding trascriptional regulator, contains putative Fe-S cluster and ArsR family DNA binding domain</fullName>
    </submittedName>
</protein>
<evidence type="ECO:0000259" key="5">
    <source>
        <dbReference type="PROSITE" id="PS51656"/>
    </source>
</evidence>
<evidence type="ECO:0000256" key="1">
    <source>
        <dbReference type="ARBA" id="ARBA00022485"/>
    </source>
</evidence>
<dbReference type="PANTHER" id="PTHR36214">
    <property type="match status" value="1"/>
</dbReference>
<dbReference type="GO" id="GO:0046872">
    <property type="term" value="F:metal ion binding"/>
    <property type="evidence" value="ECO:0007669"/>
    <property type="project" value="UniProtKB-KW"/>
</dbReference>
<dbReference type="InterPro" id="IPR007202">
    <property type="entry name" value="4Fe-4S_dom"/>
</dbReference>
<evidence type="ECO:0000256" key="2">
    <source>
        <dbReference type="ARBA" id="ARBA00022723"/>
    </source>
</evidence>
<proteinExistence type="predicted"/>
<dbReference type="PANTHER" id="PTHR36214:SF3">
    <property type="entry name" value="ACETYL-COA DECARBONYLASE_SYNTHASE COMPLEX SUBUNIT GAMMA"/>
    <property type="match status" value="1"/>
</dbReference>
<keyword evidence="3" id="KW-0408">Iron</keyword>
<evidence type="ECO:0000313" key="6">
    <source>
        <dbReference type="EMBL" id="SJZ89608.1"/>
    </source>
</evidence>
<evidence type="ECO:0000313" key="7">
    <source>
        <dbReference type="Proteomes" id="UP000190625"/>
    </source>
</evidence>
<reference evidence="7" key="1">
    <citation type="submission" date="2017-02" db="EMBL/GenBank/DDBJ databases">
        <authorList>
            <person name="Varghese N."/>
            <person name="Submissions S."/>
        </authorList>
    </citation>
    <scope>NUCLEOTIDE SEQUENCE [LARGE SCALE GENOMIC DNA]</scope>
    <source>
        <strain evidence="7">ATCC BAA-73</strain>
    </source>
</reference>
<keyword evidence="1" id="KW-0004">4Fe-4S</keyword>
<keyword evidence="2" id="KW-0479">Metal-binding</keyword>
<dbReference type="AlphaFoldDB" id="A0A1T4PFM0"/>
<dbReference type="Pfam" id="PF04060">
    <property type="entry name" value="FeS"/>
    <property type="match status" value="1"/>
</dbReference>
<dbReference type="STRING" id="142842.SAMN02745118_02136"/>
<name>A0A1T4PFM0_9FIRM</name>
<dbReference type="OrthoDB" id="9793312at2"/>
<keyword evidence="4" id="KW-0411">Iron-sulfur</keyword>
<dbReference type="EMBL" id="FUWM01000018">
    <property type="protein sequence ID" value="SJZ89608.1"/>
    <property type="molecule type" value="Genomic_DNA"/>
</dbReference>
<dbReference type="RefSeq" id="WP_078810585.1">
    <property type="nucleotide sequence ID" value="NZ_FUWM01000018.1"/>
</dbReference>
<sequence length="170" mass="19691">MFLKKIEVETIRRCGADKTKIRFRTRPSTDISELLPYLNATYPDSIYYAKKPSLELKKDDAVILLESEAIVLNELSNTTQGIKLIDWVKEEINRVYKNKDQIEPDYTSKENLSVPELYKNLPQLNCSECGEVTCLAFATKFVKGEYELEACSPLFTDDYQGIRERLEDYI</sequence>
<feature type="domain" description="4Fe-4S" evidence="5">
    <location>
        <begin position="109"/>
        <end position="168"/>
    </location>
</feature>
<dbReference type="InterPro" id="IPR051069">
    <property type="entry name" value="ACDS_complex_subunit"/>
</dbReference>
<evidence type="ECO:0000256" key="3">
    <source>
        <dbReference type="ARBA" id="ARBA00023004"/>
    </source>
</evidence>
<gene>
    <name evidence="6" type="ORF">SAMN02745118_02136</name>
</gene>
<dbReference type="PROSITE" id="PS51656">
    <property type="entry name" value="4FE4S"/>
    <property type="match status" value="1"/>
</dbReference>
<evidence type="ECO:0000256" key="4">
    <source>
        <dbReference type="ARBA" id="ARBA00023014"/>
    </source>
</evidence>
<accession>A0A1T4PFM0</accession>
<organism evidence="6 7">
    <name type="scientific">Selenihalanaerobacter shriftii</name>
    <dbReference type="NCBI Taxonomy" id="142842"/>
    <lineage>
        <taxon>Bacteria</taxon>
        <taxon>Bacillati</taxon>
        <taxon>Bacillota</taxon>
        <taxon>Clostridia</taxon>
        <taxon>Halanaerobiales</taxon>
        <taxon>Halobacteroidaceae</taxon>
        <taxon>Selenihalanaerobacter</taxon>
    </lineage>
</organism>
<dbReference type="GO" id="GO:0051539">
    <property type="term" value="F:4 iron, 4 sulfur cluster binding"/>
    <property type="evidence" value="ECO:0007669"/>
    <property type="project" value="UniProtKB-KW"/>
</dbReference>
<dbReference type="Proteomes" id="UP000190625">
    <property type="component" value="Unassembled WGS sequence"/>
</dbReference>